<evidence type="ECO:0000313" key="2">
    <source>
        <dbReference type="Proteomes" id="UP000198773"/>
    </source>
</evidence>
<keyword evidence="2" id="KW-1185">Reference proteome</keyword>
<dbReference type="Proteomes" id="UP000198773">
    <property type="component" value="Unassembled WGS sequence"/>
</dbReference>
<protein>
    <submittedName>
        <fullName evidence="1">Uncharacterized protein</fullName>
    </submittedName>
</protein>
<dbReference type="EMBL" id="FNRM01000001">
    <property type="protein sequence ID" value="SEA10938.1"/>
    <property type="molecule type" value="Genomic_DNA"/>
</dbReference>
<name>A0A1H3YJ43_ALKAM</name>
<organism evidence="1 2">
    <name type="scientific">Alkalimonas amylolytica</name>
    <dbReference type="NCBI Taxonomy" id="152573"/>
    <lineage>
        <taxon>Bacteria</taxon>
        <taxon>Pseudomonadati</taxon>
        <taxon>Pseudomonadota</taxon>
        <taxon>Gammaproteobacteria</taxon>
        <taxon>Alkalimonas</taxon>
    </lineage>
</organism>
<gene>
    <name evidence="1" type="ORF">SAMN04488051_101690</name>
</gene>
<dbReference type="STRING" id="152573.SAMN04488051_101690"/>
<proteinExistence type="predicted"/>
<sequence length="481" mass="54680">MTEAKPEARLALLVWASKFGAEVQVGDLDWLATHLSVTKSHLRSALDYLVREGYIQEVVGLRVVRQPRKKKPNLVDYALTTASWNLWNRSLSEMAWPDEFVHSLTKMTVDDEQLPTTQSLTQSWQMRLVRSVFVSQANSAGYIVGCDFEMLTSLLGMKEAKVRANLRALVRAGDVSIIANGISASQVFGRLLPIYRVHFTCAFRKTITVGMLQLDGWDGLIRFIPNWAALNKQVSKQKNLQSYPIQRTDLLDDEHYYQLSRFFRSNKKFIYVQHLCQSIIFSLAGDYAAELNYNNKIHHETHQSNIRENLKGLVDARLSESLFNGKQLALETDISTINCYEPDSAQSRRLLAIYLFKQLSAELVRVIDNIANQLKLLVDIYSVQVQVLGYLPSARIAAKIKLPEDTGEDSQADSHATNPRPKIKAAHFMLNVLVPNENFLSSCLIHYNELYAEQSIPNDPRIRIAEVIVAQKPRTNHSHLR</sequence>
<dbReference type="AlphaFoldDB" id="A0A1H3YJ43"/>
<evidence type="ECO:0000313" key="1">
    <source>
        <dbReference type="EMBL" id="SEA10938.1"/>
    </source>
</evidence>
<accession>A0A1H3YJ43</accession>
<reference evidence="1 2" key="1">
    <citation type="submission" date="2016-10" db="EMBL/GenBank/DDBJ databases">
        <authorList>
            <person name="de Groot N.N."/>
        </authorList>
    </citation>
    <scope>NUCLEOTIDE SEQUENCE [LARGE SCALE GENOMIC DNA]</scope>
    <source>
        <strain evidence="1 2">CGMCC 1.3430</strain>
    </source>
</reference>